<accession>A0A6A4V4N1</accession>
<gene>
    <name evidence="7" type="primary">Adgrg4_0</name>
    <name evidence="7" type="ORF">FJT64_012190</name>
</gene>
<dbReference type="GO" id="GO:0007166">
    <property type="term" value="P:cell surface receptor signaling pathway"/>
    <property type="evidence" value="ECO:0007669"/>
    <property type="project" value="InterPro"/>
</dbReference>
<organism evidence="7 8">
    <name type="scientific">Amphibalanus amphitrite</name>
    <name type="common">Striped barnacle</name>
    <name type="synonym">Balanus amphitrite</name>
    <dbReference type="NCBI Taxonomy" id="1232801"/>
    <lineage>
        <taxon>Eukaryota</taxon>
        <taxon>Metazoa</taxon>
        <taxon>Ecdysozoa</taxon>
        <taxon>Arthropoda</taxon>
        <taxon>Crustacea</taxon>
        <taxon>Multicrustacea</taxon>
        <taxon>Cirripedia</taxon>
        <taxon>Thoracica</taxon>
        <taxon>Thoracicalcarea</taxon>
        <taxon>Balanomorpha</taxon>
        <taxon>Balanoidea</taxon>
        <taxon>Balanidae</taxon>
        <taxon>Amphibalaninae</taxon>
        <taxon>Amphibalanus</taxon>
    </lineage>
</organism>
<evidence type="ECO:0000313" key="7">
    <source>
        <dbReference type="EMBL" id="KAF0289596.1"/>
    </source>
</evidence>
<reference evidence="7 8" key="1">
    <citation type="submission" date="2019-07" db="EMBL/GenBank/DDBJ databases">
        <title>Draft genome assembly of a fouling barnacle, Amphibalanus amphitrite (Darwin, 1854): The first reference genome for Thecostraca.</title>
        <authorList>
            <person name="Kim W."/>
        </authorList>
    </citation>
    <scope>NUCLEOTIDE SEQUENCE [LARGE SCALE GENOMIC DNA]</scope>
    <source>
        <strain evidence="7">SNU_AA5</strain>
        <tissue evidence="7">Soma without cirri and trophi</tissue>
    </source>
</reference>
<keyword evidence="2 5" id="KW-0812">Transmembrane</keyword>
<proteinExistence type="predicted"/>
<evidence type="ECO:0000256" key="5">
    <source>
        <dbReference type="SAM" id="Phobius"/>
    </source>
</evidence>
<keyword evidence="8" id="KW-1185">Reference proteome</keyword>
<dbReference type="InterPro" id="IPR053066">
    <property type="entry name" value="ADGR_G7"/>
</dbReference>
<dbReference type="Pfam" id="PF00002">
    <property type="entry name" value="7tm_2"/>
    <property type="match status" value="1"/>
</dbReference>
<sequence length="153" mass="17594">MCVEAVFQYLRFVKVVNTYIPRFMHKASGLVWGGSLVPVVCVLASRPHCYDSQEHVCWMDFQSFRYALVLPMLVLMVINAALYVRIVCALYCGRERRLRTNQPEQQLARRRLRVSMVTPVMLGLAWIFGFLAVREGRLVFALLFCICSTLQGV</sequence>
<dbReference type="AlphaFoldDB" id="A0A6A4V4N1"/>
<evidence type="ECO:0000256" key="4">
    <source>
        <dbReference type="ARBA" id="ARBA00023136"/>
    </source>
</evidence>
<evidence type="ECO:0000256" key="2">
    <source>
        <dbReference type="ARBA" id="ARBA00022692"/>
    </source>
</evidence>
<feature type="transmembrane region" description="Helical" evidence="5">
    <location>
        <begin position="29"/>
        <end position="46"/>
    </location>
</feature>
<dbReference type="InterPro" id="IPR017981">
    <property type="entry name" value="GPCR_2-like_7TM"/>
</dbReference>
<comment type="caution">
    <text evidence="7">The sequence shown here is derived from an EMBL/GenBank/DDBJ whole genome shotgun (WGS) entry which is preliminary data.</text>
</comment>
<feature type="domain" description="G-protein coupled receptors family 2 profile 2" evidence="6">
    <location>
        <begin position="1"/>
        <end position="153"/>
    </location>
</feature>
<name>A0A6A4V4N1_AMPAM</name>
<keyword evidence="4 5" id="KW-0472">Membrane</keyword>
<dbReference type="PANTHER" id="PTHR47767">
    <property type="entry name" value="ADHESION G PROTEIN-COUPLED RECEPTOR G7"/>
    <property type="match status" value="1"/>
</dbReference>
<evidence type="ECO:0000256" key="3">
    <source>
        <dbReference type="ARBA" id="ARBA00022989"/>
    </source>
</evidence>
<dbReference type="Proteomes" id="UP000440578">
    <property type="component" value="Unassembled WGS sequence"/>
</dbReference>
<dbReference type="EMBL" id="VIIS01002024">
    <property type="protein sequence ID" value="KAF0289596.1"/>
    <property type="molecule type" value="Genomic_DNA"/>
</dbReference>
<dbReference type="GO" id="GO:0004930">
    <property type="term" value="F:G protein-coupled receptor activity"/>
    <property type="evidence" value="ECO:0007669"/>
    <property type="project" value="InterPro"/>
</dbReference>
<evidence type="ECO:0000256" key="1">
    <source>
        <dbReference type="ARBA" id="ARBA00004141"/>
    </source>
</evidence>
<protein>
    <submittedName>
        <fullName evidence="7">Adhesion G-protein coupled receptor G4</fullName>
    </submittedName>
</protein>
<dbReference type="GO" id="GO:0016020">
    <property type="term" value="C:membrane"/>
    <property type="evidence" value="ECO:0007669"/>
    <property type="project" value="UniProtKB-SubCell"/>
</dbReference>
<feature type="transmembrane region" description="Helical" evidence="5">
    <location>
        <begin position="66"/>
        <end position="93"/>
    </location>
</feature>
<keyword evidence="3 5" id="KW-1133">Transmembrane helix</keyword>
<dbReference type="OrthoDB" id="10037534at2759"/>
<evidence type="ECO:0000259" key="6">
    <source>
        <dbReference type="PROSITE" id="PS50261"/>
    </source>
</evidence>
<feature type="transmembrane region" description="Helical" evidence="5">
    <location>
        <begin position="114"/>
        <end position="133"/>
    </location>
</feature>
<dbReference type="InterPro" id="IPR000832">
    <property type="entry name" value="GPCR_2_secretin-like"/>
</dbReference>
<keyword evidence="7" id="KW-0675">Receptor</keyword>
<dbReference type="Gene3D" id="1.20.1070.10">
    <property type="entry name" value="Rhodopsin 7-helix transmembrane proteins"/>
    <property type="match status" value="1"/>
</dbReference>
<dbReference type="PROSITE" id="PS50261">
    <property type="entry name" value="G_PROTEIN_RECEP_F2_4"/>
    <property type="match status" value="1"/>
</dbReference>
<evidence type="ECO:0000313" key="8">
    <source>
        <dbReference type="Proteomes" id="UP000440578"/>
    </source>
</evidence>
<comment type="subcellular location">
    <subcellularLocation>
        <location evidence="1">Membrane</location>
        <topology evidence="1">Multi-pass membrane protein</topology>
    </subcellularLocation>
</comment>